<comment type="caution">
    <text evidence="3">The sequence shown here is derived from an EMBL/GenBank/DDBJ whole genome shotgun (WGS) entry which is preliminary data.</text>
</comment>
<protein>
    <submittedName>
        <fullName evidence="3">Uncharacterized protein</fullName>
    </submittedName>
</protein>
<evidence type="ECO:0000256" key="1">
    <source>
        <dbReference type="SAM" id="MobiDB-lite"/>
    </source>
</evidence>
<feature type="region of interest" description="Disordered" evidence="1">
    <location>
        <begin position="69"/>
        <end position="103"/>
    </location>
</feature>
<accession>A0A317CGD4</accession>
<proteinExistence type="predicted"/>
<sequence length="103" mass="10425">MSHTNTDKKINNIALRCSLTLLVGLTLAVSALAADSGTRPERPKGPPAEAFTACESLSVGDACAMTTPRGEMTGSCKAAPNGEEGPLACAPAGGRGQRGERPS</sequence>
<dbReference type="RefSeq" id="WP_109822630.1">
    <property type="nucleotide sequence ID" value="NZ_QGKL01000019.1"/>
</dbReference>
<evidence type="ECO:0000313" key="4">
    <source>
        <dbReference type="Proteomes" id="UP000245506"/>
    </source>
</evidence>
<keyword evidence="4" id="KW-1185">Reference proteome</keyword>
<feature type="chain" id="PRO_5016465938" evidence="2">
    <location>
        <begin position="34"/>
        <end position="103"/>
    </location>
</feature>
<evidence type="ECO:0000256" key="2">
    <source>
        <dbReference type="SAM" id="SignalP"/>
    </source>
</evidence>
<gene>
    <name evidence="3" type="ORF">DKT75_06625</name>
</gene>
<evidence type="ECO:0000313" key="3">
    <source>
        <dbReference type="EMBL" id="PWQ97588.1"/>
    </source>
</evidence>
<dbReference type="AlphaFoldDB" id="A0A317CGD4"/>
<dbReference type="OrthoDB" id="5738845at2"/>
<reference evidence="3 4" key="1">
    <citation type="submission" date="2018-05" db="EMBL/GenBank/DDBJ databases">
        <title>Leucothrix arctica sp. nov., isolated from Arctic seawater.</title>
        <authorList>
            <person name="Choi A."/>
            <person name="Baek K."/>
        </authorList>
    </citation>
    <scope>NUCLEOTIDE SEQUENCE [LARGE SCALE GENOMIC DNA]</scope>
    <source>
        <strain evidence="3 4">IMCC9719</strain>
    </source>
</reference>
<dbReference type="EMBL" id="QGKL01000019">
    <property type="protein sequence ID" value="PWQ97588.1"/>
    <property type="molecule type" value="Genomic_DNA"/>
</dbReference>
<dbReference type="Proteomes" id="UP000245506">
    <property type="component" value="Unassembled WGS sequence"/>
</dbReference>
<organism evidence="3 4">
    <name type="scientific">Leucothrix arctica</name>
    <dbReference type="NCBI Taxonomy" id="1481894"/>
    <lineage>
        <taxon>Bacteria</taxon>
        <taxon>Pseudomonadati</taxon>
        <taxon>Pseudomonadota</taxon>
        <taxon>Gammaproteobacteria</taxon>
        <taxon>Thiotrichales</taxon>
        <taxon>Thiotrichaceae</taxon>
        <taxon>Leucothrix</taxon>
    </lineage>
</organism>
<keyword evidence="2" id="KW-0732">Signal</keyword>
<feature type="signal peptide" evidence="2">
    <location>
        <begin position="1"/>
        <end position="33"/>
    </location>
</feature>
<name>A0A317CGD4_9GAMM</name>